<comment type="caution">
    <text evidence="3">The sequence shown here is derived from an EMBL/GenBank/DDBJ whole genome shotgun (WGS) entry which is preliminary data.</text>
</comment>
<gene>
    <name evidence="3" type="ORF">AMD01_04760</name>
</gene>
<dbReference type="AlphaFoldDB" id="A0A0M0LBX0"/>
<protein>
    <submittedName>
        <fullName evidence="3">Sirohydrochlorin ferrochelatase</fullName>
    </submittedName>
</protein>
<dbReference type="InterPro" id="IPR002762">
    <property type="entry name" value="CbiX-like"/>
</dbReference>
<reference evidence="4" key="1">
    <citation type="submission" date="2015-08" db="EMBL/GenBank/DDBJ databases">
        <title>Fjat-14210 dsm16467.</title>
        <authorList>
            <person name="Liu B."/>
            <person name="Wang J."/>
            <person name="Zhu Y."/>
            <person name="Liu G."/>
            <person name="Chen Q."/>
            <person name="Chen Z."/>
            <person name="Lan J."/>
            <person name="Che J."/>
            <person name="Ge C."/>
            <person name="Shi H."/>
            <person name="Pan Z."/>
            <person name="Liu X."/>
        </authorList>
    </citation>
    <scope>NUCLEOTIDE SEQUENCE [LARGE SCALE GENOMIC DNA]</scope>
    <source>
        <strain evidence="4">DSM 16467</strain>
    </source>
</reference>
<evidence type="ECO:0000256" key="1">
    <source>
        <dbReference type="ARBA" id="ARBA00022723"/>
    </source>
</evidence>
<dbReference type="Proteomes" id="UP000037558">
    <property type="component" value="Unassembled WGS sequence"/>
</dbReference>
<sequence length="248" mass="28244">MKAILYVCHGTRVKEGEEQAKQFIERCKEEIDVSIQEVSFLELSSPTIEQGFRTCVEKGATEIVVIPILLLTAGHAKEDIPQELQQVQNKFPHINVKYGRPFGVHQKIIQLLLQRISETKKEIQSDARLLLVGRGSTDPDTKRDFSLIVEALKKESSFKDIDVCFLAATDPTFEEGLIKAKQSQNSQVFVVPYLLFTGVLMKGMQKTLKNYSDEQQEFILSNYLGYHPLLEEVLHERVYEQIVSDGRS</sequence>
<dbReference type="GO" id="GO:0016829">
    <property type="term" value="F:lyase activity"/>
    <property type="evidence" value="ECO:0007669"/>
    <property type="project" value="UniProtKB-KW"/>
</dbReference>
<accession>A0A0M0LBX0</accession>
<keyword evidence="1" id="KW-0479">Metal-binding</keyword>
<dbReference type="SUPFAM" id="SSF53800">
    <property type="entry name" value="Chelatase"/>
    <property type="match status" value="1"/>
</dbReference>
<dbReference type="Pfam" id="PF01903">
    <property type="entry name" value="CbiX"/>
    <property type="match status" value="2"/>
</dbReference>
<keyword evidence="4" id="KW-1185">Reference proteome</keyword>
<keyword evidence="2" id="KW-0456">Lyase</keyword>
<dbReference type="PATRIC" id="fig|284581.3.peg.208"/>
<dbReference type="PANTHER" id="PTHR33542:SF3">
    <property type="entry name" value="SIROHYDROCHLORIN FERROCHELATASE, CHLOROPLASTIC"/>
    <property type="match status" value="1"/>
</dbReference>
<dbReference type="OrthoDB" id="9797895at2"/>
<dbReference type="Gene3D" id="3.40.50.1400">
    <property type="match status" value="2"/>
</dbReference>
<evidence type="ECO:0000313" key="3">
    <source>
        <dbReference type="EMBL" id="KOO48549.1"/>
    </source>
</evidence>
<evidence type="ECO:0000313" key="4">
    <source>
        <dbReference type="Proteomes" id="UP000037558"/>
    </source>
</evidence>
<name>A0A0M0LBX0_9BACI</name>
<dbReference type="EMBL" id="LILC01000005">
    <property type="protein sequence ID" value="KOO48549.1"/>
    <property type="molecule type" value="Genomic_DNA"/>
</dbReference>
<dbReference type="CDD" id="cd03416">
    <property type="entry name" value="CbiX_SirB_N"/>
    <property type="match status" value="1"/>
</dbReference>
<dbReference type="PANTHER" id="PTHR33542">
    <property type="entry name" value="SIROHYDROCHLORIN FERROCHELATASE, CHLOROPLASTIC"/>
    <property type="match status" value="1"/>
</dbReference>
<dbReference type="InterPro" id="IPR050963">
    <property type="entry name" value="Sirohydro_Cobaltochel/CbiX"/>
</dbReference>
<dbReference type="STRING" id="284581.AMD01_04760"/>
<proteinExistence type="predicted"/>
<dbReference type="GO" id="GO:0046872">
    <property type="term" value="F:metal ion binding"/>
    <property type="evidence" value="ECO:0007669"/>
    <property type="project" value="UniProtKB-KW"/>
</dbReference>
<evidence type="ECO:0000256" key="2">
    <source>
        <dbReference type="ARBA" id="ARBA00023239"/>
    </source>
</evidence>
<dbReference type="CDD" id="cd03414">
    <property type="entry name" value="CbiX_SirB_C"/>
    <property type="match status" value="1"/>
</dbReference>
<organism evidence="3 4">
    <name type="scientific">Priestia koreensis</name>
    <dbReference type="NCBI Taxonomy" id="284581"/>
    <lineage>
        <taxon>Bacteria</taxon>
        <taxon>Bacillati</taxon>
        <taxon>Bacillota</taxon>
        <taxon>Bacilli</taxon>
        <taxon>Bacillales</taxon>
        <taxon>Bacillaceae</taxon>
        <taxon>Priestia</taxon>
    </lineage>
</organism>